<reference evidence="2" key="7">
    <citation type="journal article" date="2005" name="Science">
        <title>The Transcriptional Landscape of the Mammalian Genome.</title>
        <authorList>
            <consortium name="The FANTOM Consortium"/>
            <consortium name="Riken Genome Exploration Research Group and Genome Science Group (Genome Network Project Core Group)"/>
        </authorList>
    </citation>
    <scope>NUCLEOTIDE SEQUENCE</scope>
    <source>
        <strain evidence="2">C57BL/6J</strain>
        <tissue evidence="2">Testis</tissue>
    </source>
</reference>
<dbReference type="MGI" id="MGI:3642586">
    <property type="gene designation" value="Sox5it"/>
</dbReference>
<evidence type="ECO:0000256" key="1">
    <source>
        <dbReference type="SAM" id="SignalP"/>
    </source>
</evidence>
<dbReference type="EMBL" id="AK016013">
    <property type="protein sequence ID" value="BAE20430.1"/>
    <property type="molecule type" value="mRNA"/>
</dbReference>
<reference evidence="2" key="5">
    <citation type="journal article" date="2001" name="Nature">
        <title>Functional annotation of a full-length mouse cDNA collection.</title>
        <authorList>
            <consortium name="The RIKEN Genome Exploration Research Group Phase II Team and the FANTOM Consortium"/>
        </authorList>
    </citation>
    <scope>NUCLEOTIDE SEQUENCE</scope>
    <source>
        <strain evidence="2">C57BL/6J</strain>
        <tissue evidence="2">Testis</tissue>
    </source>
</reference>
<proteinExistence type="evidence at transcript level"/>
<feature type="signal peptide" evidence="1">
    <location>
        <begin position="1"/>
        <end position="23"/>
    </location>
</feature>
<gene>
    <name evidence="3" type="primary">Sox5it</name>
    <name evidence="3" type="synonym">Gm10396</name>
</gene>
<reference evidence="2" key="2">
    <citation type="journal article" date="2000" name="Genome Res.">
        <title>Normalization and subtraction of cap-trapper-selected cDNAs to prepare full-length cDNA libraries for rapid discovery of new genes.</title>
        <authorList>
            <person name="Carninci P."/>
            <person name="Shibata Y."/>
            <person name="Hayatsu N."/>
            <person name="Sugahara Y."/>
            <person name="Shibata K."/>
            <person name="Itoh M."/>
            <person name="Konno H."/>
            <person name="Okazaki Y."/>
            <person name="Muramatsu M."/>
            <person name="Hayashizaki Y."/>
        </authorList>
    </citation>
    <scope>NUCLEOTIDE SEQUENCE</scope>
    <source>
        <strain evidence="2">C57BL/6J</strain>
        <tissue evidence="2">Testis</tissue>
    </source>
</reference>
<reference evidence="2" key="1">
    <citation type="journal article" date="1999" name="Methods Enzymol.">
        <title>High-efficiency full-length cDNA cloning.</title>
        <authorList>
            <person name="Carninci P."/>
            <person name="Hayashizaki Y."/>
        </authorList>
    </citation>
    <scope>NUCLEOTIDE SEQUENCE</scope>
    <source>
        <strain evidence="2">C57BL/6J</strain>
        <tissue evidence="2">Testis</tissue>
    </source>
</reference>
<organism evidence="2">
    <name type="scientific">Mus musculus</name>
    <name type="common">Mouse</name>
    <dbReference type="NCBI Taxonomy" id="10090"/>
    <lineage>
        <taxon>Eukaryota</taxon>
        <taxon>Metazoa</taxon>
        <taxon>Chordata</taxon>
        <taxon>Craniata</taxon>
        <taxon>Vertebrata</taxon>
        <taxon>Euteleostomi</taxon>
        <taxon>Mammalia</taxon>
        <taxon>Eutheria</taxon>
        <taxon>Euarchontoglires</taxon>
        <taxon>Glires</taxon>
        <taxon>Rodentia</taxon>
        <taxon>Myomorpha</taxon>
        <taxon>Muroidea</taxon>
        <taxon>Muridae</taxon>
        <taxon>Murinae</taxon>
        <taxon>Mus</taxon>
        <taxon>Mus</taxon>
    </lineage>
</organism>
<protein>
    <submittedName>
        <fullName evidence="2">Uncharacterized protein</fullName>
    </submittedName>
</protein>
<reference evidence="2" key="6">
    <citation type="journal article" date="2002" name="Nature">
        <title>Analysis of the mouse transcriptome based on functional annotation of 60,770 full-length cDNAs.</title>
        <authorList>
            <consortium name="The FANTOM Consortium and the RIKEN Genome Exploration Research Group Phase I and II Team"/>
        </authorList>
    </citation>
    <scope>NUCLEOTIDE SEQUENCE</scope>
    <source>
        <strain evidence="2">C57BL/6J</strain>
        <tissue evidence="2">Testis</tissue>
    </source>
</reference>
<reference evidence="2" key="4">
    <citation type="submission" date="2000-07" db="EMBL/GenBank/DDBJ databases">
        <authorList>
            <person name="Adachi J."/>
            <person name="Aizawa K."/>
            <person name="Akahira S."/>
            <person name="Akimura T."/>
            <person name="Arai A."/>
            <person name="Aono H."/>
            <person name="Arakawa T."/>
            <person name="Bono H."/>
            <person name="Carninci P."/>
            <person name="Fukuda S."/>
            <person name="Fukunishi Y."/>
            <person name="Furuno M."/>
            <person name="Hanagaki T."/>
            <person name="Hara A."/>
            <person name="Hayatsu N."/>
            <person name="Hiramoto K."/>
            <person name="Hiraoka T."/>
            <person name="Hori F."/>
            <person name="Imotani K."/>
            <person name="Ishii Y."/>
            <person name="Itoh M."/>
            <person name="Izawa M."/>
            <person name="Kasukawa T."/>
            <person name="Kato H."/>
            <person name="Kawai J."/>
            <person name="Kojima Y."/>
            <person name="Konno H."/>
            <person name="Kouda M."/>
            <person name="Koya S."/>
            <person name="Kurihara C."/>
            <person name="Matsuyama T."/>
            <person name="Miyazaki A."/>
            <person name="Nishi K."/>
            <person name="Nomura K."/>
            <person name="Numazaki R."/>
            <person name="Ohno M."/>
            <person name="Okazaki Y."/>
            <person name="Okido T."/>
            <person name="Owa C."/>
            <person name="Saito H."/>
            <person name="Saito R."/>
            <person name="Sakai C."/>
            <person name="Sakai K."/>
            <person name="Sano H."/>
            <person name="Sasaki D."/>
            <person name="Shibata K."/>
            <person name="Shibata Y."/>
            <person name="Shinagawa A."/>
            <person name="Shiraki T."/>
            <person name="Sogabe Y."/>
            <person name="Suzuki H."/>
            <person name="Tagami M."/>
            <person name="Tagawa A."/>
            <person name="Takahashi F."/>
            <person name="Tanaka T."/>
            <person name="Tejima Y."/>
            <person name="Toya T."/>
            <person name="Yamamura T."/>
            <person name="Yasunishi A."/>
            <person name="Yoshida K."/>
            <person name="Yoshino M."/>
            <person name="Muramatsu M."/>
            <person name="Hayashizaki Y."/>
        </authorList>
    </citation>
    <scope>NUCLEOTIDE SEQUENCE</scope>
    <source>
        <strain evidence="2">C57BL/6J</strain>
        <tissue evidence="2">Testis</tissue>
    </source>
</reference>
<dbReference type="AlphaFoldDB" id="Q3V428"/>
<dbReference type="AGR" id="MGI:3642586"/>
<sequence>MFHILYCGFYLFTLAAMVAKSKISVFDEKTLWAIFYGLTDRLGACQPCNQLFSKKLATFLKNKNKNLLL</sequence>
<keyword evidence="1" id="KW-0732">Signal</keyword>
<evidence type="ECO:0000313" key="2">
    <source>
        <dbReference type="EMBL" id="BAE20430.1"/>
    </source>
</evidence>
<name>Q3V428_MOUSE</name>
<reference evidence="2" key="8">
    <citation type="journal article" date="2005" name="Science">
        <title>Antisense Transcription in the Mammalian Transcriptome.</title>
        <authorList>
            <consortium name="RIKEN Genome Exploration Research Group and Genome Science Group (Genome Network Project Core Group) and the FANTOM Consortium"/>
        </authorList>
    </citation>
    <scope>NUCLEOTIDE SEQUENCE</scope>
    <source>
        <strain evidence="2">C57BL/6J</strain>
        <tissue evidence="2">Testis</tissue>
    </source>
</reference>
<reference evidence="2" key="3">
    <citation type="journal article" date="2000" name="Genome Res.">
        <title>RIKEN integrated sequence analysis (RISA) system--384-format sequencing pipeline with 384 multicapillary sequencer.</title>
        <authorList>
            <person name="Shibata K."/>
            <person name="Itoh M."/>
            <person name="Aizawa K."/>
            <person name="Nagaoka S."/>
            <person name="Sasaki N."/>
            <person name="Carninci P."/>
            <person name="Konno H."/>
            <person name="Akiyama J."/>
            <person name="Nishi K."/>
            <person name="Kitsunai T."/>
            <person name="Tashiro H."/>
            <person name="Itoh M."/>
            <person name="Sumi N."/>
            <person name="Ishii Y."/>
            <person name="Nakamura S."/>
            <person name="Hazama M."/>
            <person name="Nishine T."/>
            <person name="Harada A."/>
            <person name="Yamamoto R."/>
            <person name="Matsumoto H."/>
            <person name="Sakaguchi S."/>
            <person name="Ikegami T."/>
            <person name="Kashiwagi K."/>
            <person name="Fujiwake S."/>
            <person name="Inoue K."/>
            <person name="Togawa Y."/>
            <person name="Izawa M."/>
            <person name="Ohara E."/>
            <person name="Watahiki M."/>
            <person name="Yoneda Y."/>
            <person name="Ishikawa T."/>
            <person name="Ozawa K."/>
            <person name="Tanaka T."/>
            <person name="Matsuura S."/>
            <person name="Kawai J."/>
            <person name="Okazaki Y."/>
            <person name="Muramatsu M."/>
            <person name="Inoue Y."/>
            <person name="Kira A."/>
            <person name="Hayashizaki Y."/>
        </authorList>
    </citation>
    <scope>NUCLEOTIDE SEQUENCE</scope>
    <source>
        <strain evidence="2">C57BL/6J</strain>
        <tissue evidence="2">Testis</tissue>
    </source>
</reference>
<evidence type="ECO:0000313" key="3">
    <source>
        <dbReference type="MGI" id="MGI:3642586"/>
    </source>
</evidence>
<accession>Q3V428</accession>
<feature type="chain" id="PRO_5004230409" evidence="1">
    <location>
        <begin position="24"/>
        <end position="69"/>
    </location>
</feature>